<evidence type="ECO:0000256" key="1">
    <source>
        <dbReference type="SAM" id="MobiDB-lite"/>
    </source>
</evidence>
<organism evidence="2 3">
    <name type="scientific">Trametes versicolor (strain FP-101664)</name>
    <name type="common">White-rot fungus</name>
    <name type="synonym">Coriolus versicolor</name>
    <dbReference type="NCBI Taxonomy" id="717944"/>
    <lineage>
        <taxon>Eukaryota</taxon>
        <taxon>Fungi</taxon>
        <taxon>Dikarya</taxon>
        <taxon>Basidiomycota</taxon>
        <taxon>Agaricomycotina</taxon>
        <taxon>Agaricomycetes</taxon>
        <taxon>Polyporales</taxon>
        <taxon>Polyporaceae</taxon>
        <taxon>Trametes</taxon>
    </lineage>
</organism>
<reference evidence="3" key="1">
    <citation type="journal article" date="2012" name="Science">
        <title>The Paleozoic origin of enzymatic lignin decomposition reconstructed from 31 fungal genomes.</title>
        <authorList>
            <person name="Floudas D."/>
            <person name="Binder M."/>
            <person name="Riley R."/>
            <person name="Barry K."/>
            <person name="Blanchette R.A."/>
            <person name="Henrissat B."/>
            <person name="Martinez A.T."/>
            <person name="Otillar R."/>
            <person name="Spatafora J.W."/>
            <person name="Yadav J.S."/>
            <person name="Aerts A."/>
            <person name="Benoit I."/>
            <person name="Boyd A."/>
            <person name="Carlson A."/>
            <person name="Copeland A."/>
            <person name="Coutinho P.M."/>
            <person name="de Vries R.P."/>
            <person name="Ferreira P."/>
            <person name="Findley K."/>
            <person name="Foster B."/>
            <person name="Gaskell J."/>
            <person name="Glotzer D."/>
            <person name="Gorecki P."/>
            <person name="Heitman J."/>
            <person name="Hesse C."/>
            <person name="Hori C."/>
            <person name="Igarashi K."/>
            <person name="Jurgens J.A."/>
            <person name="Kallen N."/>
            <person name="Kersten P."/>
            <person name="Kohler A."/>
            <person name="Kuees U."/>
            <person name="Kumar T.K.A."/>
            <person name="Kuo A."/>
            <person name="LaButti K."/>
            <person name="Larrondo L.F."/>
            <person name="Lindquist E."/>
            <person name="Ling A."/>
            <person name="Lombard V."/>
            <person name="Lucas S."/>
            <person name="Lundell T."/>
            <person name="Martin R."/>
            <person name="McLaughlin D.J."/>
            <person name="Morgenstern I."/>
            <person name="Morin E."/>
            <person name="Murat C."/>
            <person name="Nagy L.G."/>
            <person name="Nolan M."/>
            <person name="Ohm R.A."/>
            <person name="Patyshakuliyeva A."/>
            <person name="Rokas A."/>
            <person name="Ruiz-Duenas F.J."/>
            <person name="Sabat G."/>
            <person name="Salamov A."/>
            <person name="Samejima M."/>
            <person name="Schmutz J."/>
            <person name="Slot J.C."/>
            <person name="St John F."/>
            <person name="Stenlid J."/>
            <person name="Sun H."/>
            <person name="Sun S."/>
            <person name="Syed K."/>
            <person name="Tsang A."/>
            <person name="Wiebenga A."/>
            <person name="Young D."/>
            <person name="Pisabarro A."/>
            <person name="Eastwood D.C."/>
            <person name="Martin F."/>
            <person name="Cullen D."/>
            <person name="Grigoriev I.V."/>
            <person name="Hibbett D.S."/>
        </authorList>
    </citation>
    <scope>NUCLEOTIDE SEQUENCE [LARGE SCALE GENOMIC DNA]</scope>
    <source>
        <strain evidence="3">FP-101664</strain>
    </source>
</reference>
<dbReference type="GeneID" id="19417539"/>
<dbReference type="RefSeq" id="XP_008045921.1">
    <property type="nucleotide sequence ID" value="XM_008047730.1"/>
</dbReference>
<protein>
    <submittedName>
        <fullName evidence="2">Uncharacterized protein</fullName>
    </submittedName>
</protein>
<dbReference type="AlphaFoldDB" id="R7S8B4"/>
<feature type="region of interest" description="Disordered" evidence="1">
    <location>
        <begin position="51"/>
        <end position="70"/>
    </location>
</feature>
<accession>R7S8B4</accession>
<evidence type="ECO:0000313" key="2">
    <source>
        <dbReference type="EMBL" id="EIW51194.1"/>
    </source>
</evidence>
<sequence length="70" mass="7865">MGKELCNTRLCAYAYVGYKRPGFVCGTPLHGPRDGSTKENLQIASYGLMRNESRPHRHLPGPSYRTANRL</sequence>
<gene>
    <name evidence="2" type="ORF">TRAVEDRAFT_54796</name>
</gene>
<evidence type="ECO:0000313" key="3">
    <source>
        <dbReference type="Proteomes" id="UP000054317"/>
    </source>
</evidence>
<name>R7S8B4_TRAVS</name>
<keyword evidence="3" id="KW-1185">Reference proteome</keyword>
<dbReference type="KEGG" id="tvs:TRAVEDRAFT_54796"/>
<proteinExistence type="predicted"/>
<dbReference type="EMBL" id="JH711967">
    <property type="protein sequence ID" value="EIW51194.1"/>
    <property type="molecule type" value="Genomic_DNA"/>
</dbReference>
<dbReference type="Proteomes" id="UP000054317">
    <property type="component" value="Unassembled WGS sequence"/>
</dbReference>